<feature type="transmembrane region" description="Helical" evidence="8">
    <location>
        <begin position="487"/>
        <end position="509"/>
    </location>
</feature>
<keyword evidence="4 8" id="KW-0812">Transmembrane</keyword>
<dbReference type="NCBIfam" id="TIGR00887">
    <property type="entry name" value="2A0109"/>
    <property type="match status" value="1"/>
</dbReference>
<feature type="transmembrane region" description="Helical" evidence="8">
    <location>
        <begin position="142"/>
        <end position="161"/>
    </location>
</feature>
<keyword evidence="11" id="KW-1185">Reference proteome</keyword>
<name>A0ABR1WAS9_9PEZI</name>
<evidence type="ECO:0000256" key="7">
    <source>
        <dbReference type="SAM" id="MobiDB-lite"/>
    </source>
</evidence>
<feature type="transmembrane region" description="Helical" evidence="8">
    <location>
        <begin position="390"/>
        <end position="412"/>
    </location>
</feature>
<dbReference type="RefSeq" id="XP_066668068.1">
    <property type="nucleotide sequence ID" value="XM_066812726.1"/>
</dbReference>
<evidence type="ECO:0000256" key="3">
    <source>
        <dbReference type="ARBA" id="ARBA00022592"/>
    </source>
</evidence>
<evidence type="ECO:0000256" key="6">
    <source>
        <dbReference type="ARBA" id="ARBA00023136"/>
    </source>
</evidence>
<evidence type="ECO:0000313" key="11">
    <source>
        <dbReference type="Proteomes" id="UP001433268"/>
    </source>
</evidence>
<dbReference type="InterPro" id="IPR005829">
    <property type="entry name" value="Sugar_transporter_CS"/>
</dbReference>
<feature type="transmembrane region" description="Helical" evidence="8">
    <location>
        <begin position="256"/>
        <end position="274"/>
    </location>
</feature>
<dbReference type="PROSITE" id="PS50850">
    <property type="entry name" value="MFS"/>
    <property type="match status" value="1"/>
</dbReference>
<organism evidence="10 11">
    <name type="scientific">Apiospora hydei</name>
    <dbReference type="NCBI Taxonomy" id="1337664"/>
    <lineage>
        <taxon>Eukaryota</taxon>
        <taxon>Fungi</taxon>
        <taxon>Dikarya</taxon>
        <taxon>Ascomycota</taxon>
        <taxon>Pezizomycotina</taxon>
        <taxon>Sordariomycetes</taxon>
        <taxon>Xylariomycetidae</taxon>
        <taxon>Amphisphaeriales</taxon>
        <taxon>Apiosporaceae</taxon>
        <taxon>Apiospora</taxon>
    </lineage>
</organism>
<sequence length="724" mass="78972">MDMLPEPAAPNPHSRTFGGNRAFHNFFNDFSHIQDPNLRRRLALSEIDKVPFGFYHVRAVLVAGIGFFLDSYDIFAINLITTLLGVVFWHGPPEKAANGYGGNYGTLPTPVSQALKASTSAGIVVGQILFGWLADVFGRRRMYGVELAIIVVATFGCTLVAPSQAMGFTGLMAFWRVMMGVGIGGDYPLSSVITSEFAPTRWRGAMMSAVFSMQGIGQLVAALVALLVTASFKGAYHGAVNVGSCDIVCQTAADRSWRLIVGVGALPACFALYYRITIPETPRYTFEVARDVEKADADIKAYMASKAEGEVDKVQQARMKKVASPSLNVPSASWPDLYSHFRQWKNARMLIGTTMSWFFLDLAFYGLGLNNTIVLHAIGYATGDTLYEQLLNNAIGTIILAVAGSLPGYWMAIFTIDTIGRKPLQIFGFIALTIIFSVLGFYYHHLNQGAMLALYVIAQFFFNWGPNTTTFIVPAECFPTRYRSSGHGISAAMGKIGAITAQVISIPLLSKDSPVDCKGSQCSPWLDRLMQIFALFMLCGTFVSFLIPETKGLTLEELAGEQPTSYNAGRNGSFIVPPQQWWNPFRSGQPAGFCYPHFKRGARNPRVGIMTSPEMAVQQQQHQQHQQESHEHHSRRGGSSRSGKWSWRRGGSNDTAGYEMSSTSSTTGIVAPSGGTVVREDGDTSGAHGGLLPGWGVGWGRIDRGGHPTSVENIKLQDVGRLLR</sequence>
<feature type="domain" description="Major facilitator superfamily (MFS) profile" evidence="9">
    <location>
        <begin position="59"/>
        <end position="551"/>
    </location>
</feature>
<dbReference type="GeneID" id="92045786"/>
<keyword evidence="2" id="KW-0813">Transport</keyword>
<evidence type="ECO:0000256" key="4">
    <source>
        <dbReference type="ARBA" id="ARBA00022692"/>
    </source>
</evidence>
<proteinExistence type="predicted"/>
<feature type="transmembrane region" description="Helical" evidence="8">
    <location>
        <begin position="173"/>
        <end position="194"/>
    </location>
</feature>
<dbReference type="SUPFAM" id="SSF103473">
    <property type="entry name" value="MFS general substrate transporter"/>
    <property type="match status" value="1"/>
</dbReference>
<dbReference type="Proteomes" id="UP001433268">
    <property type="component" value="Unassembled WGS sequence"/>
</dbReference>
<dbReference type="CDD" id="cd17364">
    <property type="entry name" value="MFS_PhT"/>
    <property type="match status" value="1"/>
</dbReference>
<comment type="subcellular location">
    <subcellularLocation>
        <location evidence="1">Membrane</location>
        <topology evidence="1">Multi-pass membrane protein</topology>
    </subcellularLocation>
</comment>
<feature type="transmembrane region" description="Helical" evidence="8">
    <location>
        <begin position="529"/>
        <end position="547"/>
    </location>
</feature>
<feature type="region of interest" description="Disordered" evidence="7">
    <location>
        <begin position="614"/>
        <end position="689"/>
    </location>
</feature>
<comment type="caution">
    <text evidence="10">The sequence shown here is derived from an EMBL/GenBank/DDBJ whole genome shotgun (WGS) entry which is preliminary data.</text>
</comment>
<feature type="transmembrane region" description="Helical" evidence="8">
    <location>
        <begin position="74"/>
        <end position="91"/>
    </location>
</feature>
<feature type="transmembrane region" description="Helical" evidence="8">
    <location>
        <begin position="111"/>
        <end position="130"/>
    </location>
</feature>
<protein>
    <submittedName>
        <fullName evidence="10">Repressible high-affinity phosphate permease</fullName>
    </submittedName>
</protein>
<evidence type="ECO:0000256" key="5">
    <source>
        <dbReference type="ARBA" id="ARBA00022989"/>
    </source>
</evidence>
<dbReference type="PROSITE" id="PS00217">
    <property type="entry name" value="SUGAR_TRANSPORT_2"/>
    <property type="match status" value="1"/>
</dbReference>
<dbReference type="PANTHER" id="PTHR24064">
    <property type="entry name" value="SOLUTE CARRIER FAMILY 22 MEMBER"/>
    <property type="match status" value="1"/>
</dbReference>
<dbReference type="InterPro" id="IPR004738">
    <property type="entry name" value="Phos_permease"/>
</dbReference>
<evidence type="ECO:0000256" key="2">
    <source>
        <dbReference type="ARBA" id="ARBA00022448"/>
    </source>
</evidence>
<dbReference type="Gene3D" id="1.20.1250.20">
    <property type="entry name" value="MFS general substrate transporter like domains"/>
    <property type="match status" value="2"/>
</dbReference>
<evidence type="ECO:0000256" key="1">
    <source>
        <dbReference type="ARBA" id="ARBA00004141"/>
    </source>
</evidence>
<accession>A0ABR1WAS9</accession>
<dbReference type="InterPro" id="IPR005828">
    <property type="entry name" value="MFS_sugar_transport-like"/>
</dbReference>
<feature type="transmembrane region" description="Helical" evidence="8">
    <location>
        <begin position="424"/>
        <end position="443"/>
    </location>
</feature>
<evidence type="ECO:0000313" key="10">
    <source>
        <dbReference type="EMBL" id="KAK8080593.1"/>
    </source>
</evidence>
<gene>
    <name evidence="10" type="ORF">PG997_008411</name>
</gene>
<keyword evidence="3" id="KW-0592">Phosphate transport</keyword>
<dbReference type="InterPro" id="IPR036259">
    <property type="entry name" value="MFS_trans_sf"/>
</dbReference>
<evidence type="ECO:0000256" key="8">
    <source>
        <dbReference type="SAM" id="Phobius"/>
    </source>
</evidence>
<dbReference type="Pfam" id="PF00083">
    <property type="entry name" value="Sugar_tr"/>
    <property type="match status" value="1"/>
</dbReference>
<feature type="transmembrane region" description="Helical" evidence="8">
    <location>
        <begin position="52"/>
        <end position="69"/>
    </location>
</feature>
<dbReference type="EMBL" id="JAQQWN010000006">
    <property type="protein sequence ID" value="KAK8080593.1"/>
    <property type="molecule type" value="Genomic_DNA"/>
</dbReference>
<feature type="transmembrane region" description="Helical" evidence="8">
    <location>
        <begin position="449"/>
        <end position="466"/>
    </location>
</feature>
<evidence type="ECO:0000259" key="9">
    <source>
        <dbReference type="PROSITE" id="PS50850"/>
    </source>
</evidence>
<feature type="transmembrane region" description="Helical" evidence="8">
    <location>
        <begin position="357"/>
        <end position="378"/>
    </location>
</feature>
<keyword evidence="5 8" id="KW-1133">Transmembrane helix</keyword>
<reference evidence="10 11" key="1">
    <citation type="submission" date="2023-01" db="EMBL/GenBank/DDBJ databases">
        <title>Analysis of 21 Apiospora genomes using comparative genomics revels a genus with tremendous synthesis potential of carbohydrate active enzymes and secondary metabolites.</title>
        <authorList>
            <person name="Sorensen T."/>
        </authorList>
    </citation>
    <scope>NUCLEOTIDE SEQUENCE [LARGE SCALE GENOMIC DNA]</scope>
    <source>
        <strain evidence="10 11">CBS 114990</strain>
    </source>
</reference>
<dbReference type="InterPro" id="IPR020846">
    <property type="entry name" value="MFS_dom"/>
</dbReference>
<feature type="transmembrane region" description="Helical" evidence="8">
    <location>
        <begin position="215"/>
        <end position="236"/>
    </location>
</feature>
<feature type="compositionally biased region" description="Low complexity" evidence="7">
    <location>
        <begin position="639"/>
        <end position="652"/>
    </location>
</feature>
<keyword evidence="6 8" id="KW-0472">Membrane</keyword>